<dbReference type="Proteomes" id="UP000002943">
    <property type="component" value="Unassembled WGS sequence"/>
</dbReference>
<dbReference type="AlphaFoldDB" id="E3BK12"/>
<proteinExistence type="predicted"/>
<keyword evidence="3" id="KW-1185">Reference proteome</keyword>
<reference evidence="2 3" key="1">
    <citation type="journal article" date="2012" name="Int. J. Syst. Evol. Microbiol.">
        <title>Vibrio caribbeanicus sp. nov., isolated from the marine sponge Scleritoderma cyanea.</title>
        <authorList>
            <person name="Hoffmann M."/>
            <person name="Monday S.R."/>
            <person name="Allard M.W."/>
            <person name="Strain E.A."/>
            <person name="Whittaker P."/>
            <person name="Naum M."/>
            <person name="McCarthy P.J."/>
            <person name="Lopez J.V."/>
            <person name="Fischer M."/>
            <person name="Brown E.W."/>
        </authorList>
    </citation>
    <scope>NUCLEOTIDE SEQUENCE [LARGE SCALE GENOMIC DNA]</scope>
    <source>
        <strain evidence="2 3">ATCC BAA-2122</strain>
    </source>
</reference>
<protein>
    <submittedName>
        <fullName evidence="2">Uncharacterized protein</fullName>
    </submittedName>
</protein>
<evidence type="ECO:0000313" key="3">
    <source>
        <dbReference type="Proteomes" id="UP000002943"/>
    </source>
</evidence>
<accession>E3BK12</accession>
<dbReference type="EMBL" id="AEIU01000072">
    <property type="protein sequence ID" value="EFP96640.1"/>
    <property type="molecule type" value="Genomic_DNA"/>
</dbReference>
<sequence length="423" mass="46186">MIQNYLKKAVIISSTRFIALSLAMVDMVMLGHTSLSEVQEYTVASQTAQVLVILAVVLSIGVNIIVGKNKHCIKRVGQEVIGYSLLVGLVLSMFGICSGLFINSFIGFNQSYDILCVSILPLTVYIGLANILESSGLERTVLSITITSSIFNALFNLIAISLIDNAAIAVALSTLLIRFGALIPIVALGRKHNLISFPVVSITRCRELFCFGRSEAFTSLFFTGGIAALVIFFNHNYDQETVAVLGFSLNFMNTFSVIYVGLMISLSICLSQIEPQHHSDYPFMRTTLTYIIFTAIVLLSAVDIIAQVYTPSVKVVFVDALVLSVIVIMADGIALALIAWLRVRGFTQLPPLFRLAMIIIGLPCSFIFSVNENATVNVIAFMAMGTIIAAFLTVSYFCWRVYQEPSVHGASLSESSLVIKRPQ</sequence>
<keyword evidence="1" id="KW-0812">Transmembrane</keyword>
<feature type="transmembrane region" description="Helical" evidence="1">
    <location>
        <begin position="290"/>
        <end position="309"/>
    </location>
</feature>
<dbReference type="Pfam" id="PF01554">
    <property type="entry name" value="MatE"/>
    <property type="match status" value="1"/>
</dbReference>
<dbReference type="RefSeq" id="WP_009601366.1">
    <property type="nucleotide sequence ID" value="NZ_AEIU01000072.1"/>
</dbReference>
<feature type="transmembrane region" description="Helical" evidence="1">
    <location>
        <begin position="50"/>
        <end position="68"/>
    </location>
</feature>
<feature type="transmembrane region" description="Helical" evidence="1">
    <location>
        <begin position="80"/>
        <end position="106"/>
    </location>
</feature>
<keyword evidence="1" id="KW-1133">Transmembrane helix</keyword>
<feature type="transmembrane region" description="Helical" evidence="1">
    <location>
        <begin position="141"/>
        <end position="160"/>
    </location>
</feature>
<feature type="transmembrane region" description="Helical" evidence="1">
    <location>
        <begin position="352"/>
        <end position="370"/>
    </location>
</feature>
<dbReference type="GO" id="GO:0042910">
    <property type="term" value="F:xenobiotic transmembrane transporter activity"/>
    <property type="evidence" value="ECO:0007669"/>
    <property type="project" value="InterPro"/>
</dbReference>
<keyword evidence="1" id="KW-0472">Membrane</keyword>
<evidence type="ECO:0000256" key="1">
    <source>
        <dbReference type="SAM" id="Phobius"/>
    </source>
</evidence>
<feature type="transmembrane region" description="Helical" evidence="1">
    <location>
        <begin position="9"/>
        <end position="30"/>
    </location>
</feature>
<feature type="transmembrane region" description="Helical" evidence="1">
    <location>
        <begin position="247"/>
        <end position="270"/>
    </location>
</feature>
<feature type="transmembrane region" description="Helical" evidence="1">
    <location>
        <begin position="315"/>
        <end position="340"/>
    </location>
</feature>
<feature type="transmembrane region" description="Helical" evidence="1">
    <location>
        <begin position="376"/>
        <end position="399"/>
    </location>
</feature>
<name>E3BK12_9VIBR</name>
<dbReference type="OrthoDB" id="5905681at2"/>
<dbReference type="GO" id="GO:0015297">
    <property type="term" value="F:antiporter activity"/>
    <property type="evidence" value="ECO:0007669"/>
    <property type="project" value="InterPro"/>
</dbReference>
<dbReference type="InterPro" id="IPR002528">
    <property type="entry name" value="MATE_fam"/>
</dbReference>
<evidence type="ECO:0000313" key="2">
    <source>
        <dbReference type="EMBL" id="EFP96640.1"/>
    </source>
</evidence>
<feature type="transmembrane region" description="Helical" evidence="1">
    <location>
        <begin position="166"/>
        <end position="188"/>
    </location>
</feature>
<feature type="transmembrane region" description="Helical" evidence="1">
    <location>
        <begin position="112"/>
        <end position="132"/>
    </location>
</feature>
<feature type="transmembrane region" description="Helical" evidence="1">
    <location>
        <begin position="216"/>
        <end position="235"/>
    </location>
</feature>
<dbReference type="STRING" id="796620.VIBC2010_09957"/>
<gene>
    <name evidence="2" type="ORF">VIBC2010_09957</name>
</gene>
<dbReference type="GO" id="GO:0016020">
    <property type="term" value="C:membrane"/>
    <property type="evidence" value="ECO:0007669"/>
    <property type="project" value="InterPro"/>
</dbReference>
<organism evidence="2 3">
    <name type="scientific">Vibrio caribbeanicus ATCC BAA-2122</name>
    <dbReference type="NCBI Taxonomy" id="796620"/>
    <lineage>
        <taxon>Bacteria</taxon>
        <taxon>Pseudomonadati</taxon>
        <taxon>Pseudomonadota</taxon>
        <taxon>Gammaproteobacteria</taxon>
        <taxon>Vibrionales</taxon>
        <taxon>Vibrionaceae</taxon>
        <taxon>Vibrio</taxon>
    </lineage>
</organism>
<comment type="caution">
    <text evidence="2">The sequence shown here is derived from an EMBL/GenBank/DDBJ whole genome shotgun (WGS) entry which is preliminary data.</text>
</comment>